<sequence>MSADVQFGSLPAIAGDGAPRSKGNLAAAALRFGSLLAFAFILVIFSLTAPYFFTIGNIGNVLGQSAIAGVLAIGLTIVLIAGGSNVVTGGIDLSLAANMGLSAAVYASLIQLGYGDATAAAGAIITGLAIGAVNAVAVVLAGIVPLLATLAVMNVIAGLELVLTQNTVVPASTDVLTAISTSDSFGIPVLAYILIGFTAVVAAIVQYTPIGLRLYAVGEFPDAARAAGLPLERLVAGAFIASGLCGGLAGILSVSYLSGSTTGSGEMLLRHHRSNRRDHLDVNGDGLHSLLRQRLPAQRNRRHLHRHDLLAARPPECRRHRARRSAAQRRRQWSASDRPEFLLAAGRHRQPHLLSAGLQLHQQESGRYLSRRNPDNAGTMT</sequence>
<reference evidence="10 11" key="1">
    <citation type="journal article" date="2012" name="J. Bacteriol.">
        <title>Genome sequence of Rhizobium grahamii CCGE502, a broad-host-range symbiont with low nodulation competitiveness in Phaseolus vulgaris.</title>
        <authorList>
            <person name="Althabegoiti M.J."/>
            <person name="Lozano L."/>
            <person name="Torres-Tejerizo G."/>
            <person name="Ormeno-Orrillo E."/>
            <person name="Rogel M.A."/>
            <person name="Gonzalez V."/>
            <person name="Martinez-Romero E."/>
        </authorList>
    </citation>
    <scope>NUCLEOTIDE SEQUENCE [LARGE SCALE GENOMIC DNA]</scope>
    <source>
        <strain evidence="10 11">CCGE 502</strain>
        <plasmid evidence="10">pRg502b</plasmid>
    </source>
</reference>
<feature type="transmembrane region" description="Helical" evidence="9">
    <location>
        <begin position="95"/>
        <end position="114"/>
    </location>
</feature>
<dbReference type="PANTHER" id="PTHR32196">
    <property type="entry name" value="ABC TRANSPORTER PERMEASE PROTEIN YPHD-RELATED-RELATED"/>
    <property type="match status" value="1"/>
</dbReference>
<feature type="region of interest" description="Disordered" evidence="8">
    <location>
        <begin position="361"/>
        <end position="381"/>
    </location>
</feature>
<dbReference type="GO" id="GO:0022857">
    <property type="term" value="F:transmembrane transporter activity"/>
    <property type="evidence" value="ECO:0007669"/>
    <property type="project" value="InterPro"/>
</dbReference>
<dbReference type="GO" id="GO:0005886">
    <property type="term" value="C:plasma membrane"/>
    <property type="evidence" value="ECO:0007669"/>
    <property type="project" value="UniProtKB-SubCell"/>
</dbReference>
<organism evidence="10 11">
    <name type="scientific">Rhizobium grahamii CCGE 502</name>
    <dbReference type="NCBI Taxonomy" id="990285"/>
    <lineage>
        <taxon>Bacteria</taxon>
        <taxon>Pseudomonadati</taxon>
        <taxon>Pseudomonadota</taxon>
        <taxon>Alphaproteobacteria</taxon>
        <taxon>Hyphomicrobiales</taxon>
        <taxon>Rhizobiaceae</taxon>
        <taxon>Rhizobium/Agrobacterium group</taxon>
        <taxon>Rhizobium</taxon>
    </lineage>
</organism>
<evidence type="ECO:0000256" key="6">
    <source>
        <dbReference type="ARBA" id="ARBA00022989"/>
    </source>
</evidence>
<feature type="transmembrane region" description="Helical" evidence="9">
    <location>
        <begin position="234"/>
        <end position="257"/>
    </location>
</feature>
<evidence type="ECO:0000256" key="8">
    <source>
        <dbReference type="SAM" id="MobiDB-lite"/>
    </source>
</evidence>
<dbReference type="EMBL" id="AEYE02000036">
    <property type="protein sequence ID" value="EPE94357.1"/>
    <property type="molecule type" value="Genomic_DNA"/>
</dbReference>
<evidence type="ECO:0000256" key="2">
    <source>
        <dbReference type="ARBA" id="ARBA00022448"/>
    </source>
</evidence>
<keyword evidence="11" id="KW-1185">Reference proteome</keyword>
<keyword evidence="3" id="KW-1003">Cell membrane</keyword>
<evidence type="ECO:0000256" key="9">
    <source>
        <dbReference type="SAM" id="Phobius"/>
    </source>
</evidence>
<feature type="transmembrane region" description="Helical" evidence="9">
    <location>
        <begin position="185"/>
        <end position="205"/>
    </location>
</feature>
<geneLocation type="plasmid" evidence="10">
    <name>pRg502b</name>
</geneLocation>
<dbReference type="AlphaFoldDB" id="S3H5Z1"/>
<dbReference type="InterPro" id="IPR001851">
    <property type="entry name" value="ABC_transp_permease"/>
</dbReference>
<keyword evidence="10" id="KW-0614">Plasmid</keyword>
<evidence type="ECO:0000256" key="7">
    <source>
        <dbReference type="ARBA" id="ARBA00023136"/>
    </source>
</evidence>
<keyword evidence="2" id="KW-0813">Transport</keyword>
<feature type="transmembrane region" description="Helical" evidence="9">
    <location>
        <begin position="29"/>
        <end position="53"/>
    </location>
</feature>
<comment type="caution">
    <text evidence="10">The sequence shown here is derived from an EMBL/GenBank/DDBJ whole genome shotgun (WGS) entry which is preliminary data.</text>
</comment>
<evidence type="ECO:0000256" key="5">
    <source>
        <dbReference type="ARBA" id="ARBA00022692"/>
    </source>
</evidence>
<feature type="transmembrane region" description="Helical" evidence="9">
    <location>
        <begin position="120"/>
        <end position="140"/>
    </location>
</feature>
<evidence type="ECO:0000313" key="11">
    <source>
        <dbReference type="Proteomes" id="UP000014411"/>
    </source>
</evidence>
<keyword evidence="4" id="KW-0997">Cell inner membrane</keyword>
<keyword evidence="7 9" id="KW-0472">Membrane</keyword>
<dbReference type="PANTHER" id="PTHR32196:SF21">
    <property type="entry name" value="ABC TRANSPORTER PERMEASE PROTEIN YPHD-RELATED"/>
    <property type="match status" value="1"/>
</dbReference>
<evidence type="ECO:0000256" key="1">
    <source>
        <dbReference type="ARBA" id="ARBA00004651"/>
    </source>
</evidence>
<dbReference type="Pfam" id="PF02653">
    <property type="entry name" value="BPD_transp_2"/>
    <property type="match status" value="1"/>
</dbReference>
<evidence type="ECO:0000256" key="4">
    <source>
        <dbReference type="ARBA" id="ARBA00022519"/>
    </source>
</evidence>
<comment type="subcellular location">
    <subcellularLocation>
        <location evidence="1">Cell membrane</location>
        <topology evidence="1">Multi-pass membrane protein</topology>
    </subcellularLocation>
</comment>
<dbReference type="HOGENOM" id="CLU_725360_0_0_5"/>
<accession>S3H5Z1</accession>
<evidence type="ECO:0000313" key="10">
    <source>
        <dbReference type="EMBL" id="EPE94357.1"/>
    </source>
</evidence>
<feature type="transmembrane region" description="Helical" evidence="9">
    <location>
        <begin position="65"/>
        <end position="83"/>
    </location>
</feature>
<keyword evidence="5 9" id="KW-0812">Transmembrane</keyword>
<name>S3H5Z1_9HYPH</name>
<gene>
    <name evidence="10" type="ORF">RGCCGE502_31757</name>
</gene>
<keyword evidence="6 9" id="KW-1133">Transmembrane helix</keyword>
<dbReference type="CDD" id="cd06579">
    <property type="entry name" value="TM_PBP1_transp_AraH_like"/>
    <property type="match status" value="1"/>
</dbReference>
<evidence type="ECO:0000256" key="3">
    <source>
        <dbReference type="ARBA" id="ARBA00022475"/>
    </source>
</evidence>
<proteinExistence type="predicted"/>
<protein>
    <submittedName>
        <fullName evidence="10">Inner-membrane translocator</fullName>
    </submittedName>
</protein>
<dbReference type="Proteomes" id="UP000014411">
    <property type="component" value="Unassembled WGS sequence"/>
</dbReference>